<accession>A0ABY3SWX6</accession>
<evidence type="ECO:0000313" key="1">
    <source>
        <dbReference type="EMBL" id="UJS23442.1"/>
    </source>
</evidence>
<sequence>MAGILPSTKGREPQQAGTHSLNRVAVSYQGKLLPVNGVSAFQPIGDNGLSNNLHEYIRNISIQLVDLLSDGKAQQHVVNQRNEYSFKTYRRCSWVRDETRLIYIEVRNGIEISISLSDVSPDISPPKNTV</sequence>
<proteinExistence type="predicted"/>
<dbReference type="RefSeq" id="WP_236497583.1">
    <property type="nucleotide sequence ID" value="NZ_CP091244.1"/>
</dbReference>
<protein>
    <submittedName>
        <fullName evidence="1">Uncharacterized protein</fullName>
    </submittedName>
</protein>
<dbReference type="EMBL" id="CP091244">
    <property type="protein sequence ID" value="UJS23442.1"/>
    <property type="molecule type" value="Genomic_DNA"/>
</dbReference>
<gene>
    <name evidence="1" type="ORF">L2Y54_16025</name>
</gene>
<keyword evidence="2" id="KW-1185">Reference proteome</keyword>
<dbReference type="Proteomes" id="UP001054801">
    <property type="component" value="Chromosome"/>
</dbReference>
<name>A0ABY3SWX6_9GAMM</name>
<organism evidence="1 2">
    <name type="scientific">Thiothrix winogradskyi</name>
    <dbReference type="NCBI Taxonomy" id="96472"/>
    <lineage>
        <taxon>Bacteria</taxon>
        <taxon>Pseudomonadati</taxon>
        <taxon>Pseudomonadota</taxon>
        <taxon>Gammaproteobacteria</taxon>
        <taxon>Thiotrichales</taxon>
        <taxon>Thiotrichaceae</taxon>
        <taxon>Thiothrix</taxon>
    </lineage>
</organism>
<evidence type="ECO:0000313" key="2">
    <source>
        <dbReference type="Proteomes" id="UP001054801"/>
    </source>
</evidence>
<reference evidence="1" key="1">
    <citation type="journal article" date="2022" name="Microorganisms">
        <title>Two New Species of Filamentous Sulfur Bacteria of the Genus Thiothrix, Thiothrix winogradskyi sp. nov. and 'Candidatus Thiothrix sulfatifontis' sp. nov.</title>
        <authorList>
            <person name="Ravin N.V."/>
            <person name="Rossetti S."/>
            <person name="Beletsky A.V."/>
            <person name="Kadnikov V.V."/>
            <person name="Rudenko T.S."/>
            <person name="Smolyakov D.D."/>
            <person name="Moskvitina M.I."/>
            <person name="Gureeva M.V."/>
            <person name="Mardanov A.V."/>
            <person name="Grabovich M.Y."/>
        </authorList>
    </citation>
    <scope>NUCLEOTIDE SEQUENCE</scope>
    <source>
        <strain evidence="1">CT3</strain>
    </source>
</reference>